<organism evidence="1 2">
    <name type="scientific">Pseudohongiella spirulinae</name>
    <dbReference type="NCBI Taxonomy" id="1249552"/>
    <lineage>
        <taxon>Bacteria</taxon>
        <taxon>Pseudomonadati</taxon>
        <taxon>Pseudomonadota</taxon>
        <taxon>Gammaproteobacteria</taxon>
        <taxon>Pseudomonadales</taxon>
        <taxon>Pseudohongiellaceae</taxon>
        <taxon>Pseudohongiella</taxon>
    </lineage>
</organism>
<dbReference type="KEGG" id="pspi:PS2015_1515"/>
<name>A0A0S2KCY4_9GAMM</name>
<proteinExistence type="predicted"/>
<evidence type="ECO:0008006" key="3">
    <source>
        <dbReference type="Google" id="ProtNLM"/>
    </source>
</evidence>
<dbReference type="EMBL" id="CP013189">
    <property type="protein sequence ID" value="ALO46172.1"/>
    <property type="molecule type" value="Genomic_DNA"/>
</dbReference>
<keyword evidence="2" id="KW-1185">Reference proteome</keyword>
<dbReference type="PATRIC" id="fig|1249552.3.peg.1519"/>
<evidence type="ECO:0000313" key="2">
    <source>
        <dbReference type="Proteomes" id="UP000065641"/>
    </source>
</evidence>
<protein>
    <recommendedName>
        <fullName evidence="3">Pilus assembly protein PilZ</fullName>
    </recommendedName>
</protein>
<sequence>MPEQTIVKLHYRDLNTLRACYLPFVQPAGLFIPESALSGVNSSFYLLLRLPGESAGELCQVRVVWISPAPLSDMLPAGIAVQLPPAARELIGRIETQIAVESSTEPSGG</sequence>
<dbReference type="OrthoDB" id="5296245at2"/>
<gene>
    <name evidence="1" type="ORF">PS2015_1515</name>
</gene>
<dbReference type="Gene3D" id="2.40.10.220">
    <property type="entry name" value="predicted glycosyltransferase like domains"/>
    <property type="match status" value="1"/>
</dbReference>
<evidence type="ECO:0000313" key="1">
    <source>
        <dbReference type="EMBL" id="ALO46172.1"/>
    </source>
</evidence>
<dbReference type="RefSeq" id="WP_058021636.1">
    <property type="nucleotide sequence ID" value="NZ_CP013189.1"/>
</dbReference>
<accession>A0A0S2KCY4</accession>
<dbReference type="STRING" id="1249552.PS2015_1515"/>
<dbReference type="AlphaFoldDB" id="A0A0S2KCY4"/>
<reference evidence="1 2" key="1">
    <citation type="submission" date="2015-11" db="EMBL/GenBank/DDBJ databases">
        <authorList>
            <person name="Zhang Y."/>
            <person name="Guo Z."/>
        </authorList>
    </citation>
    <scope>NUCLEOTIDE SEQUENCE [LARGE SCALE GENOMIC DNA]</scope>
    <source>
        <strain evidence="1 2">KCTC 32221</strain>
    </source>
</reference>
<dbReference type="Proteomes" id="UP000065641">
    <property type="component" value="Chromosome"/>
</dbReference>